<proteinExistence type="predicted"/>
<reference evidence="1 2" key="1">
    <citation type="journal article" date="2012" name="J. Bacteriol.">
        <title>Draft Genome Sequence of Sinorhizobium meliloti CCNWSX0020, a Nitrogen-Fixing Symbiont with Copper Tolerance Capability Isolated from Lead-Zinc Mine Tailings.</title>
        <authorList>
            <person name="Li Z."/>
            <person name="Ma Z."/>
            <person name="Hao X."/>
            <person name="Wei G."/>
        </authorList>
    </citation>
    <scope>NUCLEOTIDE SEQUENCE [LARGE SCALE GENOMIC DNA]</scope>
    <source>
        <strain evidence="1 2">CCNWSX0020</strain>
    </source>
</reference>
<organism evidence="1 2">
    <name type="scientific">Sinorhizobium meliloti CCNWSX0020</name>
    <dbReference type="NCBI Taxonomy" id="1107881"/>
    <lineage>
        <taxon>Bacteria</taxon>
        <taxon>Pseudomonadati</taxon>
        <taxon>Pseudomonadota</taxon>
        <taxon>Alphaproteobacteria</taxon>
        <taxon>Hyphomicrobiales</taxon>
        <taxon>Rhizobiaceae</taxon>
        <taxon>Sinorhizobium/Ensifer group</taxon>
        <taxon>Sinorhizobium</taxon>
    </lineage>
</organism>
<dbReference type="AlphaFoldDB" id="H0GBA8"/>
<feature type="non-terminal residue" evidence="1">
    <location>
        <position position="1"/>
    </location>
</feature>
<evidence type="ECO:0000313" key="2">
    <source>
        <dbReference type="Proteomes" id="UP000004038"/>
    </source>
</evidence>
<name>H0GBA8_RHIML</name>
<dbReference type="Proteomes" id="UP000004038">
    <property type="component" value="Unassembled WGS sequence"/>
</dbReference>
<dbReference type="EMBL" id="AGVV01000149">
    <property type="protein sequence ID" value="EHK73403.1"/>
    <property type="molecule type" value="Genomic_DNA"/>
</dbReference>
<gene>
    <name evidence="1" type="ORF">SM0020_34128</name>
</gene>
<sequence length="46" mass="4978">ARGDMPYEMLVTMAAEAPATSPFAPLAGRRCRQADEGRPQIGVKFL</sequence>
<accession>H0GBA8</accession>
<evidence type="ECO:0000313" key="1">
    <source>
        <dbReference type="EMBL" id="EHK73403.1"/>
    </source>
</evidence>
<protein>
    <submittedName>
        <fullName evidence="1">Uncharacterized protein</fullName>
    </submittedName>
</protein>